<dbReference type="SUPFAM" id="SSF109640">
    <property type="entry name" value="KRAB domain (Kruppel-associated box)"/>
    <property type="match status" value="1"/>
</dbReference>
<feature type="domain" description="KRAB" evidence="1">
    <location>
        <begin position="11"/>
        <end position="83"/>
    </location>
</feature>
<dbReference type="Gene3D" id="6.10.140.140">
    <property type="match status" value="1"/>
</dbReference>
<dbReference type="InterPro" id="IPR036051">
    <property type="entry name" value="KRAB_dom_sf"/>
</dbReference>
<gene>
    <name evidence="3" type="primary">LOC101574112</name>
</gene>
<keyword evidence="2" id="KW-1185">Reference proteome</keyword>
<dbReference type="RefSeq" id="XP_004647101.1">
    <property type="nucleotide sequence ID" value="XM_004647044.1"/>
</dbReference>
<evidence type="ECO:0000313" key="2">
    <source>
        <dbReference type="Proteomes" id="UP000515203"/>
    </source>
</evidence>
<dbReference type="GO" id="GO:0006355">
    <property type="term" value="P:regulation of DNA-templated transcription"/>
    <property type="evidence" value="ECO:0007669"/>
    <property type="project" value="InterPro"/>
</dbReference>
<protein>
    <submittedName>
        <fullName evidence="3">KRAB domain-containing protein 1-like</fullName>
    </submittedName>
</protein>
<sequence>MAAVSKPQDLEILDDMKTPFSDNEWASLTSVGHALYTEVMAENYKTVASLAAASIDRPDANLALKEERDTLIPRGWEVGLAEYIIKLRRYTHLIYRHFIR</sequence>
<accession>A0A6P3FXS8</accession>
<dbReference type="InterPro" id="IPR001909">
    <property type="entry name" value="KRAB"/>
</dbReference>
<evidence type="ECO:0000259" key="1">
    <source>
        <dbReference type="PROSITE" id="PS50805"/>
    </source>
</evidence>
<proteinExistence type="predicted"/>
<dbReference type="Proteomes" id="UP000515203">
    <property type="component" value="Unplaced"/>
</dbReference>
<organism evidence="2 3">
    <name type="scientific">Octodon degus</name>
    <name type="common">Degu</name>
    <name type="synonym">Sciurus degus</name>
    <dbReference type="NCBI Taxonomy" id="10160"/>
    <lineage>
        <taxon>Eukaryota</taxon>
        <taxon>Metazoa</taxon>
        <taxon>Chordata</taxon>
        <taxon>Craniata</taxon>
        <taxon>Vertebrata</taxon>
        <taxon>Euteleostomi</taxon>
        <taxon>Mammalia</taxon>
        <taxon>Eutheria</taxon>
        <taxon>Euarchontoglires</taxon>
        <taxon>Glires</taxon>
        <taxon>Rodentia</taxon>
        <taxon>Hystricomorpha</taxon>
        <taxon>Octodontidae</taxon>
        <taxon>Octodon</taxon>
    </lineage>
</organism>
<dbReference type="PROSITE" id="PS50805">
    <property type="entry name" value="KRAB"/>
    <property type="match status" value="1"/>
</dbReference>
<dbReference type="InParanoid" id="A0A6P3FXS8"/>
<dbReference type="OrthoDB" id="9608377at2759"/>
<dbReference type="AlphaFoldDB" id="A0A6P3FXS8"/>
<reference evidence="3" key="1">
    <citation type="submission" date="2025-08" db="UniProtKB">
        <authorList>
            <consortium name="RefSeq"/>
        </authorList>
    </citation>
    <scope>IDENTIFICATION</scope>
</reference>
<dbReference type="Pfam" id="PF01352">
    <property type="entry name" value="KRAB"/>
    <property type="match status" value="1"/>
</dbReference>
<dbReference type="GeneID" id="101574112"/>
<evidence type="ECO:0000313" key="3">
    <source>
        <dbReference type="RefSeq" id="XP_004647101.1"/>
    </source>
</evidence>
<name>A0A6P3FXS8_OCTDE</name>